<comment type="caution">
    <text evidence="1">The sequence shown here is derived from an EMBL/GenBank/DDBJ whole genome shotgun (WGS) entry which is preliminary data.</text>
</comment>
<name>A0A814QZL9_9BILA</name>
<dbReference type="PANTHER" id="PTHR46601:SF2">
    <property type="entry name" value="UBIQUITIN-LIKE PROTEASE FAMILY PROFILE DOMAIN-CONTAINING PROTEIN"/>
    <property type="match status" value="1"/>
</dbReference>
<protein>
    <submittedName>
        <fullName evidence="1">Uncharacterized protein</fullName>
    </submittedName>
</protein>
<organism evidence="1 2">
    <name type="scientific">Rotaria magnacalcarata</name>
    <dbReference type="NCBI Taxonomy" id="392030"/>
    <lineage>
        <taxon>Eukaryota</taxon>
        <taxon>Metazoa</taxon>
        <taxon>Spiralia</taxon>
        <taxon>Gnathifera</taxon>
        <taxon>Rotifera</taxon>
        <taxon>Eurotatoria</taxon>
        <taxon>Bdelloidea</taxon>
        <taxon>Philodinida</taxon>
        <taxon>Philodinidae</taxon>
        <taxon>Rotaria</taxon>
    </lineage>
</organism>
<dbReference type="EMBL" id="CAJNOV010003056">
    <property type="protein sequence ID" value="CAF1127219.1"/>
    <property type="molecule type" value="Genomic_DNA"/>
</dbReference>
<evidence type="ECO:0000313" key="1">
    <source>
        <dbReference type="EMBL" id="CAF1127219.1"/>
    </source>
</evidence>
<accession>A0A814QZL9</accession>
<reference evidence="1" key="1">
    <citation type="submission" date="2021-02" db="EMBL/GenBank/DDBJ databases">
        <authorList>
            <person name="Nowell W R."/>
        </authorList>
    </citation>
    <scope>NUCLEOTIDE SEQUENCE</scope>
</reference>
<dbReference type="PANTHER" id="PTHR46601">
    <property type="entry name" value="ULP_PROTEASE DOMAIN-CONTAINING PROTEIN"/>
    <property type="match status" value="1"/>
</dbReference>
<dbReference type="AlphaFoldDB" id="A0A814QZL9"/>
<sequence length="527" mass="59628">MSSPSTAPKSTYKSVQSLAKAVHRTERALPASPRRKEEIIRQLAVKHGIIAKSLAPPKPSKTPGHSLPESTINNVVKFYQLNEISSTAPGKKDVVIIRSTDGTKAKIQKRYLVMTVREVYEQFKLMYPNEKIGSTSFSLLRPKHVLPMADIPQNVCLCKYHTNIDLLLTALSRILNTPNLTSHFREAVVCDSNDEKCMSSKCNQCGNLEKFDDLYQCDDEQGGESLSYFQWETIESKIVKVEKSGTVKDAIKDLKNQTKNFLMHSFITHVQYVHFQECQENASPMSITLQVDFSENYRTTYQDEIQNAFFNYNQVGLFTAVAWFGLDSDVVKNYRTTYQDEIQNAFFNYNQVGLFTAVAWFGHDSDVVSYALVSDDVSHDKYSIHVCLTRIITELKKTFSSLETVNIFSDGAAAQFKQRFSFANLTFLSNDHNVNLIWNFFSTGHGRGAVDGVGGTYATAAITDINIILNDAQHIKAQSSLLNQRWDEIRAIPDTLKIHYAKSLSPYNVEVRLFSKSNEKKTFCLKP</sequence>
<gene>
    <name evidence="1" type="ORF">CJN711_LOCUS8374</name>
</gene>
<proteinExistence type="predicted"/>
<evidence type="ECO:0000313" key="2">
    <source>
        <dbReference type="Proteomes" id="UP000663855"/>
    </source>
</evidence>
<dbReference type="Proteomes" id="UP000663855">
    <property type="component" value="Unassembled WGS sequence"/>
</dbReference>